<evidence type="ECO:0000259" key="2">
    <source>
        <dbReference type="Pfam" id="PF18893"/>
    </source>
</evidence>
<dbReference type="Proteomes" id="UP000198647">
    <property type="component" value="Unassembled WGS sequence"/>
</dbReference>
<reference evidence="3 4" key="1">
    <citation type="submission" date="2016-10" db="EMBL/GenBank/DDBJ databases">
        <authorList>
            <person name="Varghese N."/>
            <person name="Submissions S."/>
        </authorList>
    </citation>
    <scope>NUCLEOTIDE SEQUENCE [LARGE SCALE GENOMIC DNA]</scope>
    <source>
        <strain evidence="3 4">DSM 20748</strain>
    </source>
</reference>
<evidence type="ECO:0000256" key="1">
    <source>
        <dbReference type="SAM" id="Phobius"/>
    </source>
</evidence>
<feature type="transmembrane region" description="Helical" evidence="1">
    <location>
        <begin position="39"/>
        <end position="61"/>
    </location>
</feature>
<keyword evidence="1" id="KW-1133">Transmembrane helix</keyword>
<keyword evidence="1" id="KW-0812">Transmembrane</keyword>
<protein>
    <submittedName>
        <fullName evidence="3">Methionyl-tRNA synthetase</fullName>
    </submittedName>
</protein>
<sequence>MEKENGSFNFKSPLLFFVIVWSIIWKGIALWHAARNRQLPWFLSLLIVNTVGLVEIMYLIFFRKDRQLDE</sequence>
<feature type="domain" description="DUF5652" evidence="2">
    <location>
        <begin position="9"/>
        <end position="67"/>
    </location>
</feature>
<feature type="transmembrane region" description="Helical" evidence="1">
    <location>
        <begin position="12"/>
        <end position="33"/>
    </location>
</feature>
<dbReference type="Pfam" id="PF18893">
    <property type="entry name" value="DUF5652"/>
    <property type="match status" value="1"/>
</dbReference>
<keyword evidence="1" id="KW-0472">Membrane</keyword>
<comment type="caution">
    <text evidence="3">The sequence shown here is derived from an EMBL/GenBank/DDBJ whole genome shotgun (WGS) entry which is preliminary data.</text>
</comment>
<dbReference type="RefSeq" id="WP_093106987.1">
    <property type="nucleotide sequence ID" value="NZ_FNOS01000003.1"/>
</dbReference>
<dbReference type="EMBL" id="FNOS01000003">
    <property type="protein sequence ID" value="SDX86114.1"/>
    <property type="molecule type" value="Genomic_DNA"/>
</dbReference>
<keyword evidence="4" id="KW-1185">Reference proteome</keyword>
<evidence type="ECO:0000313" key="3">
    <source>
        <dbReference type="EMBL" id="SDX86114.1"/>
    </source>
</evidence>
<proteinExistence type="predicted"/>
<dbReference type="InterPro" id="IPR043712">
    <property type="entry name" value="DUF5652"/>
</dbReference>
<evidence type="ECO:0000313" key="4">
    <source>
        <dbReference type="Proteomes" id="UP000198647"/>
    </source>
</evidence>
<name>A0A1H3F7D7_9BACI</name>
<gene>
    <name evidence="3" type="ORF">SAMN04488081_1521</name>
</gene>
<accession>A0A1H3F7D7</accession>
<organism evidence="3 4">
    <name type="scientific">Salimicrobium album</name>
    <dbReference type="NCBI Taxonomy" id="50717"/>
    <lineage>
        <taxon>Bacteria</taxon>
        <taxon>Bacillati</taxon>
        <taxon>Bacillota</taxon>
        <taxon>Bacilli</taxon>
        <taxon>Bacillales</taxon>
        <taxon>Bacillaceae</taxon>
        <taxon>Salimicrobium</taxon>
    </lineage>
</organism>